<gene>
    <name evidence="2" type="ORF">GBAR_LOCUS4168</name>
</gene>
<organism evidence="2 3">
    <name type="scientific">Geodia barretti</name>
    <name type="common">Barrett's horny sponge</name>
    <dbReference type="NCBI Taxonomy" id="519541"/>
    <lineage>
        <taxon>Eukaryota</taxon>
        <taxon>Metazoa</taxon>
        <taxon>Porifera</taxon>
        <taxon>Demospongiae</taxon>
        <taxon>Heteroscleromorpha</taxon>
        <taxon>Tetractinellida</taxon>
        <taxon>Astrophorina</taxon>
        <taxon>Geodiidae</taxon>
        <taxon>Geodia</taxon>
    </lineage>
</organism>
<name>A0AA35R7T8_GEOBA</name>
<dbReference type="CDD" id="cd00995">
    <property type="entry name" value="PBP2_NikA_DppA_OppA_like"/>
    <property type="match status" value="1"/>
</dbReference>
<evidence type="ECO:0000259" key="1">
    <source>
        <dbReference type="Pfam" id="PF00496"/>
    </source>
</evidence>
<comment type="caution">
    <text evidence="2">The sequence shown here is derived from an EMBL/GenBank/DDBJ whole genome shotgun (WGS) entry which is preliminary data.</text>
</comment>
<dbReference type="InterPro" id="IPR030678">
    <property type="entry name" value="Peptide/Ni-bd"/>
</dbReference>
<dbReference type="EMBL" id="CASHTH010000600">
    <property type="protein sequence ID" value="CAI8005342.1"/>
    <property type="molecule type" value="Genomic_DNA"/>
</dbReference>
<dbReference type="GO" id="GO:1904680">
    <property type="term" value="F:peptide transmembrane transporter activity"/>
    <property type="evidence" value="ECO:0007669"/>
    <property type="project" value="TreeGrafter"/>
</dbReference>
<dbReference type="GO" id="GO:0015833">
    <property type="term" value="P:peptide transport"/>
    <property type="evidence" value="ECO:0007669"/>
    <property type="project" value="TreeGrafter"/>
</dbReference>
<feature type="domain" description="Solute-binding protein family 5" evidence="1">
    <location>
        <begin position="42"/>
        <end position="443"/>
    </location>
</feature>
<dbReference type="Gene3D" id="3.90.76.10">
    <property type="entry name" value="Dipeptide-binding Protein, Domain 1"/>
    <property type="match status" value="1"/>
</dbReference>
<keyword evidence="3" id="KW-1185">Reference proteome</keyword>
<accession>A0AA35R7T8</accession>
<sequence>MSAYADSKDWDPLGSASLSSVISYSQLYNQLVHYNSVETAQVEGDLATDWQVSADGLTYTFNLHDNVQWNDGEPLTSADVVYSLLRYGNPCNAAGRSGLWRQYSVPLEVADRDGGDCAPTNADDVVRAVDDRTVEVSLRFPSGAFIKFMAVDYVKILPKHLLEQGVDLNLSENIIKHNSGSGPFVLESYSSGNSYFVNRNENYFKPGKPYFDRIEHFIIVDTATLTAQIEGRNIDMMNGGFSNLTPREYLDLEQRMEGEYVMHEFPPSGNWGFMMNVKREPFNDPRVRKAVHLALDRDEINLTIWDSTAGIACPLGGMGHSFEECYSWPGIRPKDSPGGQDDIAEAKRLMAEAGYPDGFDTEYTARQAAGYPKQCQVIKQQLEETLGITGNIETLPSAAGYAKYGTSRSPDSDGDWKVSCQGEGMVVLDPDALYGGIYNKGGTRNYTDWTNPLVEEWFEAQKVEQDPDARREINKEAELWLADFSDNHWVNLGWNRFFWIVHRDIKGFHPPTTVQYFFKYEDYWLDR</sequence>
<evidence type="ECO:0000313" key="3">
    <source>
        <dbReference type="Proteomes" id="UP001174909"/>
    </source>
</evidence>
<dbReference type="AlphaFoldDB" id="A0AA35R7T8"/>
<dbReference type="Gene3D" id="3.40.190.10">
    <property type="entry name" value="Periplasmic binding protein-like II"/>
    <property type="match status" value="1"/>
</dbReference>
<dbReference type="InterPro" id="IPR039424">
    <property type="entry name" value="SBP_5"/>
</dbReference>
<dbReference type="InterPro" id="IPR000914">
    <property type="entry name" value="SBP_5_dom"/>
</dbReference>
<protein>
    <submittedName>
        <fullName evidence="2">Glutathione-binding protein GsiB</fullName>
    </submittedName>
</protein>
<dbReference type="PANTHER" id="PTHR30290">
    <property type="entry name" value="PERIPLASMIC BINDING COMPONENT OF ABC TRANSPORTER"/>
    <property type="match status" value="1"/>
</dbReference>
<dbReference type="SUPFAM" id="SSF53850">
    <property type="entry name" value="Periplasmic binding protein-like II"/>
    <property type="match status" value="1"/>
</dbReference>
<evidence type="ECO:0000313" key="2">
    <source>
        <dbReference type="EMBL" id="CAI8005342.1"/>
    </source>
</evidence>
<reference evidence="2" key="1">
    <citation type="submission" date="2023-03" db="EMBL/GenBank/DDBJ databases">
        <authorList>
            <person name="Steffen K."/>
            <person name="Cardenas P."/>
        </authorList>
    </citation>
    <scope>NUCLEOTIDE SEQUENCE</scope>
</reference>
<dbReference type="Gene3D" id="3.10.105.10">
    <property type="entry name" value="Dipeptide-binding Protein, Domain 3"/>
    <property type="match status" value="1"/>
</dbReference>
<dbReference type="PIRSF" id="PIRSF002741">
    <property type="entry name" value="MppA"/>
    <property type="match status" value="1"/>
</dbReference>
<dbReference type="Pfam" id="PF00496">
    <property type="entry name" value="SBP_bac_5"/>
    <property type="match status" value="1"/>
</dbReference>
<proteinExistence type="predicted"/>
<dbReference type="Proteomes" id="UP001174909">
    <property type="component" value="Unassembled WGS sequence"/>
</dbReference>
<dbReference type="GO" id="GO:0043190">
    <property type="term" value="C:ATP-binding cassette (ABC) transporter complex"/>
    <property type="evidence" value="ECO:0007669"/>
    <property type="project" value="InterPro"/>
</dbReference>